<evidence type="ECO:0000313" key="1">
    <source>
        <dbReference type="EMBL" id="CAF3988901.1"/>
    </source>
</evidence>
<comment type="caution">
    <text evidence="1">The sequence shown here is derived from an EMBL/GenBank/DDBJ whole genome shotgun (WGS) entry which is preliminary data.</text>
</comment>
<dbReference type="Proteomes" id="UP000676336">
    <property type="component" value="Unassembled WGS sequence"/>
</dbReference>
<evidence type="ECO:0000313" key="2">
    <source>
        <dbReference type="Proteomes" id="UP000676336"/>
    </source>
</evidence>
<proteinExistence type="predicted"/>
<accession>A0A8S2N456</accession>
<dbReference type="AlphaFoldDB" id="A0A8S2N456"/>
<reference evidence="1" key="1">
    <citation type="submission" date="2021-02" db="EMBL/GenBank/DDBJ databases">
        <authorList>
            <person name="Nowell W R."/>
        </authorList>
    </citation>
    <scope>NUCLEOTIDE SEQUENCE</scope>
</reference>
<gene>
    <name evidence="1" type="ORF">SMN809_LOCUS11286</name>
</gene>
<organism evidence="1 2">
    <name type="scientific">Rotaria magnacalcarata</name>
    <dbReference type="NCBI Taxonomy" id="392030"/>
    <lineage>
        <taxon>Eukaryota</taxon>
        <taxon>Metazoa</taxon>
        <taxon>Spiralia</taxon>
        <taxon>Gnathifera</taxon>
        <taxon>Rotifera</taxon>
        <taxon>Eurotatoria</taxon>
        <taxon>Bdelloidea</taxon>
        <taxon>Philodinida</taxon>
        <taxon>Philodinidae</taxon>
        <taxon>Rotaria</taxon>
    </lineage>
</organism>
<name>A0A8S2N456_9BILA</name>
<dbReference type="EMBL" id="CAJOBI010004040">
    <property type="protein sequence ID" value="CAF3988901.1"/>
    <property type="molecule type" value="Genomic_DNA"/>
</dbReference>
<sequence>MQHVILIKIKIVKDKNIKILGQIGRIIECLLLQFNATSAREQDKNEQSHILQAYYQLLWKQMEQRTFTLHQSNSDYSDKHL</sequence>
<protein>
    <submittedName>
        <fullName evidence="1">Uncharacterized protein</fullName>
    </submittedName>
</protein>